<feature type="region of interest" description="Disordered" evidence="1">
    <location>
        <begin position="630"/>
        <end position="658"/>
    </location>
</feature>
<organism evidence="3 4">
    <name type="scientific">Apodemus speciosus</name>
    <name type="common">Large Japanese field mouse</name>
    <dbReference type="NCBI Taxonomy" id="105296"/>
    <lineage>
        <taxon>Eukaryota</taxon>
        <taxon>Metazoa</taxon>
        <taxon>Chordata</taxon>
        <taxon>Craniata</taxon>
        <taxon>Vertebrata</taxon>
        <taxon>Euteleostomi</taxon>
        <taxon>Mammalia</taxon>
        <taxon>Eutheria</taxon>
        <taxon>Euarchontoglires</taxon>
        <taxon>Glires</taxon>
        <taxon>Rodentia</taxon>
        <taxon>Myomorpha</taxon>
        <taxon>Muroidea</taxon>
        <taxon>Muridae</taxon>
        <taxon>Murinae</taxon>
        <taxon>Apodemus</taxon>
    </lineage>
</organism>
<dbReference type="EMBL" id="BAAFST010000001">
    <property type="protein sequence ID" value="GAB1284888.1"/>
    <property type="molecule type" value="Genomic_DNA"/>
</dbReference>
<evidence type="ECO:0000256" key="1">
    <source>
        <dbReference type="SAM" id="MobiDB-lite"/>
    </source>
</evidence>
<reference evidence="3 4" key="1">
    <citation type="submission" date="2024-08" db="EMBL/GenBank/DDBJ databases">
        <title>The draft genome of Apodemus speciosus.</title>
        <authorList>
            <person name="Nabeshima K."/>
            <person name="Suzuki S."/>
            <person name="Onuma M."/>
        </authorList>
    </citation>
    <scope>NUCLEOTIDE SEQUENCE [LARGE SCALE GENOMIC DNA]</scope>
    <source>
        <strain evidence="3">IB14-021</strain>
    </source>
</reference>
<dbReference type="SUPFAM" id="SSF53300">
    <property type="entry name" value="vWA-like"/>
    <property type="match status" value="1"/>
</dbReference>
<dbReference type="PANTHER" id="PTHR46785">
    <property type="entry name" value="VON WILLEBRAND FACTOR A DOMAIN-CONTAINING PROTEIN 3B"/>
    <property type="match status" value="1"/>
</dbReference>
<keyword evidence="4" id="KW-1185">Reference proteome</keyword>
<dbReference type="InterPro" id="IPR002035">
    <property type="entry name" value="VWF_A"/>
</dbReference>
<evidence type="ECO:0000259" key="2">
    <source>
        <dbReference type="PROSITE" id="PS50234"/>
    </source>
</evidence>
<evidence type="ECO:0000313" key="3">
    <source>
        <dbReference type="EMBL" id="GAB1284888.1"/>
    </source>
</evidence>
<dbReference type="CDD" id="cd00198">
    <property type="entry name" value="vWFA"/>
    <property type="match status" value="1"/>
</dbReference>
<dbReference type="PROSITE" id="PS50234">
    <property type="entry name" value="VWFA"/>
    <property type="match status" value="1"/>
</dbReference>
<dbReference type="Proteomes" id="UP001623349">
    <property type="component" value="Unassembled WGS sequence"/>
</dbReference>
<feature type="compositionally biased region" description="Polar residues" evidence="1">
    <location>
        <begin position="633"/>
        <end position="658"/>
    </location>
</feature>
<dbReference type="Gene3D" id="3.40.50.410">
    <property type="entry name" value="von Willebrand factor, type A domain"/>
    <property type="match status" value="1"/>
</dbReference>
<dbReference type="InterPro" id="IPR036465">
    <property type="entry name" value="vWFA_dom_sf"/>
</dbReference>
<name>A0ABQ0EDF6_APOSI</name>
<proteinExistence type="predicted"/>
<dbReference type="PANTHER" id="PTHR46785:SF1">
    <property type="entry name" value="VON WILLEBRAND FACTOR A DOMAIN-CONTAINING PROTEIN 3B"/>
    <property type="match status" value="1"/>
</dbReference>
<sequence>MLTAKSELIYQFVDYLTEAVESYKQRMDWLTSGSRQIFGVLLEQRVTIVLDLSDALMEELNLCRDALTMVLQEQVALVTGFNIIWVSEEPLKWQECAILATEFSIAAAISWIEKMIFEPMVVKEVSCLDALLEAGKDETIEAIYYFVVGEVPQESQNHLLTGVLESPYPVCIVSFNARGEETIAFLKGLSTKTHSRFHAFAERTDCVEFSAFSMEDVDSSMTWNSRKLKGRLPPGAGVREDVFLIWREMEEACSTLAQVRSLVDKAPQMAVSPANSKPRPVESKESAEDTWDSRKWLQKYGLKAQKLTFYDVLADCSFRHADGVVDIKAKPENESVQTNADTNKKTIHAKYCSRFIHVPWKDGSWVHVNITKETCKRYRERIHTALARIQRRIKWLQNGSHILFGKARGECIYVLIDTSHSMKSRLNLVKDKIIQFIQEQLRYKSKFNFVTFDGQAIAWREKLAEINEDNLKQAELWIRDIKVGSSTNTLNALQIAFADEETQVIYLLTDGRPDQVLPQTGNEGGPPETVMDLVKLFQNIPICAVSFSYNDEVANEFLKELAALTGGEFRAYNFGCKDSIQDIQDEDLNLLLQEMQRGYSDLEKMRELYTESLAIDWWYNADKDTDSKHQKEISSMVSTPENCTNSQPDSESVASSPPNVSTGLWKLLEEKTQKKKILHAESTKTSLLRSHIANFKSSSAKASSSSRSRTAVLGNRDMVFPLAHVCNNSNKMILINPHGVNLNIYKQNVEQAIKSYEKRLNKIVWQALSEEEKEKLDATKPMQYLENKAVLNSALERLNWPISLKELSMLENEILVGKMYVQQAMELQEAARKNYQSRILHEQQKLQGYPTKKSKSRKLDPLKGQKVIARCEENGFYFPGVVKKCVSSSHALVDFRYGDTKVVPISFITPIGGAMPCPQLQVGDYVFAKIMTSKEFDFYVPAIVIALPNHSVASEKFYTVLRSVTTADEFCPRSALIKISQNKYALSCSMIRSSLVEKNESGKETEATLPTSGR</sequence>
<protein>
    <submittedName>
        <fullName evidence="3">von Willebrand factor A domain-containing 3B</fullName>
    </submittedName>
</protein>
<comment type="caution">
    <text evidence="3">The sequence shown here is derived from an EMBL/GenBank/DDBJ whole genome shotgun (WGS) entry which is preliminary data.</text>
</comment>
<gene>
    <name evidence="3" type="ORF">APTSU1_000011800</name>
</gene>
<dbReference type="Pfam" id="PF13768">
    <property type="entry name" value="VWA_3"/>
    <property type="match status" value="1"/>
</dbReference>
<accession>A0ABQ0EDF6</accession>
<evidence type="ECO:0000313" key="4">
    <source>
        <dbReference type="Proteomes" id="UP001623349"/>
    </source>
</evidence>
<feature type="domain" description="VWFA" evidence="2">
    <location>
        <begin position="411"/>
        <end position="595"/>
    </location>
</feature>
<dbReference type="InterPro" id="IPR032770">
    <property type="entry name" value="DUF4537"/>
</dbReference>
<dbReference type="Pfam" id="PF15057">
    <property type="entry name" value="DUF4537"/>
    <property type="match status" value="1"/>
</dbReference>